<evidence type="ECO:0000313" key="2">
    <source>
        <dbReference type="Proteomes" id="UP000075320"/>
    </source>
</evidence>
<organism evidence="1 2">
    <name type="scientific">Bdellovibrio bacteriovorus</name>
    <dbReference type="NCBI Taxonomy" id="959"/>
    <lineage>
        <taxon>Bacteria</taxon>
        <taxon>Pseudomonadati</taxon>
        <taxon>Bdellovibrionota</taxon>
        <taxon>Bdellovibrionia</taxon>
        <taxon>Bdellovibrionales</taxon>
        <taxon>Pseudobdellovibrionaceae</taxon>
        <taxon>Bdellovibrio</taxon>
    </lineage>
</organism>
<dbReference type="AlphaFoldDB" id="A0A150WH74"/>
<keyword evidence="2" id="KW-1185">Reference proteome</keyword>
<dbReference type="SUPFAM" id="SSF50969">
    <property type="entry name" value="YVTN repeat-like/Quinoprotein amine dehydrogenase"/>
    <property type="match status" value="1"/>
</dbReference>
<proteinExistence type="predicted"/>
<evidence type="ECO:0000313" key="1">
    <source>
        <dbReference type="EMBL" id="KYG62378.1"/>
    </source>
</evidence>
<protein>
    <submittedName>
        <fullName evidence="1">Uncharacterized protein</fullName>
    </submittedName>
</protein>
<dbReference type="InterPro" id="IPR011044">
    <property type="entry name" value="Quino_amine_DH_bsu"/>
</dbReference>
<dbReference type="Pfam" id="PF07433">
    <property type="entry name" value="DUF1513"/>
    <property type="match status" value="1"/>
</dbReference>
<dbReference type="Gene3D" id="2.130.10.10">
    <property type="entry name" value="YVTN repeat-like/Quinoprotein amine dehydrogenase"/>
    <property type="match status" value="1"/>
</dbReference>
<dbReference type="Proteomes" id="UP000075320">
    <property type="component" value="Unassembled WGS sequence"/>
</dbReference>
<name>A0A150WH74_BDEBC</name>
<dbReference type="InterPro" id="IPR008311">
    <property type="entry name" value="UCP028101"/>
</dbReference>
<gene>
    <name evidence="1" type="ORF">AZI86_16200</name>
</gene>
<dbReference type="EMBL" id="LUKE01000005">
    <property type="protein sequence ID" value="KYG62378.1"/>
    <property type="molecule type" value="Genomic_DNA"/>
</dbReference>
<comment type="caution">
    <text evidence="1">The sequence shown here is derived from an EMBL/GenBank/DDBJ whole genome shotgun (WGS) entry which is preliminary data.</text>
</comment>
<accession>A0A150WH74</accession>
<dbReference type="OrthoDB" id="5624218at2"/>
<dbReference type="RefSeq" id="WP_061836339.1">
    <property type="nucleotide sequence ID" value="NZ_LUKE01000005.1"/>
</dbReference>
<reference evidence="1 2" key="1">
    <citation type="submission" date="2016-03" db="EMBL/GenBank/DDBJ databases">
        <authorList>
            <person name="Ploux O."/>
        </authorList>
    </citation>
    <scope>NUCLEOTIDE SEQUENCE [LARGE SCALE GENOMIC DNA]</scope>
    <source>
        <strain evidence="1 2">R0</strain>
    </source>
</reference>
<dbReference type="InterPro" id="IPR015943">
    <property type="entry name" value="WD40/YVTN_repeat-like_dom_sf"/>
</dbReference>
<sequence>MSIAISRRKFLTISAVGVGTFALWRWVEPSLQEPIDAKFIIGDYDRRVDKLGRVGLISAKAELLRSWTIPLKAHSVWQNKARPWQLMAIEKDGLLGAVIDVQNEHMHPRIVQSPEGTRFYGHGFFSADGSLIYITAQKKNREGVILVYDSISMQVLQQIDSHGYRPHDLQVDLKNPDQFLIVNAGTRKNEANVSWISLATGKLERQIFLDKPGYAPGHIWQQPNGEIYFTGADNQKRTEDENISFSVYRPGKEIMEVVSANWGLTLKGETLNAFVDEANHRIWLTLTISDRILVVDKSSFEVIKSIDVKERPRSMVEIDVEGRRVLSVSYYRDGEDKGTQKFFDIQSFEEIKSLGSSKSDFYSIHLYPFGSLKKA</sequence>